<feature type="chain" id="PRO_5039886138" description="Na+/dicarboxylate na+/tricarboxylate and phosphate transporter" evidence="2">
    <location>
        <begin position="22"/>
        <end position="195"/>
    </location>
</feature>
<dbReference type="EMBL" id="JABSTU010000001">
    <property type="protein sequence ID" value="KAH8040064.1"/>
    <property type="molecule type" value="Genomic_DNA"/>
</dbReference>
<evidence type="ECO:0000313" key="3">
    <source>
        <dbReference type="EMBL" id="KAH8040064.1"/>
    </source>
</evidence>
<accession>A0A9J6F1Q9</accession>
<feature type="transmembrane region" description="Helical" evidence="1">
    <location>
        <begin position="120"/>
        <end position="145"/>
    </location>
</feature>
<reference evidence="3" key="1">
    <citation type="journal article" date="2020" name="Cell">
        <title>Large-Scale Comparative Analyses of Tick Genomes Elucidate Their Genetic Diversity and Vector Capacities.</title>
        <authorList>
            <consortium name="Tick Genome and Microbiome Consortium (TIGMIC)"/>
            <person name="Jia N."/>
            <person name="Wang J."/>
            <person name="Shi W."/>
            <person name="Du L."/>
            <person name="Sun Y."/>
            <person name="Zhan W."/>
            <person name="Jiang J.F."/>
            <person name="Wang Q."/>
            <person name="Zhang B."/>
            <person name="Ji P."/>
            <person name="Bell-Sakyi L."/>
            <person name="Cui X.M."/>
            <person name="Yuan T.T."/>
            <person name="Jiang B.G."/>
            <person name="Yang W.F."/>
            <person name="Lam T.T."/>
            <person name="Chang Q.C."/>
            <person name="Ding S.J."/>
            <person name="Wang X.J."/>
            <person name="Zhu J.G."/>
            <person name="Ruan X.D."/>
            <person name="Zhao L."/>
            <person name="Wei J.T."/>
            <person name="Ye R.Z."/>
            <person name="Que T.C."/>
            <person name="Du C.H."/>
            <person name="Zhou Y.H."/>
            <person name="Cheng J.X."/>
            <person name="Dai P.F."/>
            <person name="Guo W.B."/>
            <person name="Han X.H."/>
            <person name="Huang E.J."/>
            <person name="Li L.F."/>
            <person name="Wei W."/>
            <person name="Gao Y.C."/>
            <person name="Liu J.Z."/>
            <person name="Shao H.Z."/>
            <person name="Wang X."/>
            <person name="Wang C.C."/>
            <person name="Yang T.C."/>
            <person name="Huo Q.B."/>
            <person name="Li W."/>
            <person name="Chen H.Y."/>
            <person name="Chen S.E."/>
            <person name="Zhou L.G."/>
            <person name="Ni X.B."/>
            <person name="Tian J.H."/>
            <person name="Sheng Y."/>
            <person name="Liu T."/>
            <person name="Pan Y.S."/>
            <person name="Xia L.Y."/>
            <person name="Li J."/>
            <person name="Zhao F."/>
            <person name="Cao W.C."/>
        </authorList>
    </citation>
    <scope>NUCLEOTIDE SEQUENCE</scope>
    <source>
        <strain evidence="3">Rmic-2018</strain>
    </source>
</reference>
<gene>
    <name evidence="3" type="ORF">HPB51_009320</name>
</gene>
<name>A0A9J6F1Q9_RHIMP</name>
<keyword evidence="1" id="KW-0472">Membrane</keyword>
<evidence type="ECO:0008006" key="5">
    <source>
        <dbReference type="Google" id="ProtNLM"/>
    </source>
</evidence>
<organism evidence="3 4">
    <name type="scientific">Rhipicephalus microplus</name>
    <name type="common">Cattle tick</name>
    <name type="synonym">Boophilus microplus</name>
    <dbReference type="NCBI Taxonomy" id="6941"/>
    <lineage>
        <taxon>Eukaryota</taxon>
        <taxon>Metazoa</taxon>
        <taxon>Ecdysozoa</taxon>
        <taxon>Arthropoda</taxon>
        <taxon>Chelicerata</taxon>
        <taxon>Arachnida</taxon>
        <taxon>Acari</taxon>
        <taxon>Parasitiformes</taxon>
        <taxon>Ixodida</taxon>
        <taxon>Ixodoidea</taxon>
        <taxon>Ixodidae</taxon>
        <taxon>Rhipicephalinae</taxon>
        <taxon>Rhipicephalus</taxon>
        <taxon>Boophilus</taxon>
    </lineage>
</organism>
<protein>
    <recommendedName>
        <fullName evidence="5">Na+/dicarboxylate na+/tricarboxylate and phosphate transporter</fullName>
    </recommendedName>
</protein>
<keyword evidence="1" id="KW-0812">Transmembrane</keyword>
<keyword evidence="1" id="KW-1133">Transmembrane helix</keyword>
<feature type="transmembrane region" description="Helical" evidence="1">
    <location>
        <begin position="157"/>
        <end position="179"/>
    </location>
</feature>
<evidence type="ECO:0000256" key="2">
    <source>
        <dbReference type="SAM" id="SignalP"/>
    </source>
</evidence>
<keyword evidence="4" id="KW-1185">Reference proteome</keyword>
<evidence type="ECO:0000256" key="1">
    <source>
        <dbReference type="SAM" id="Phobius"/>
    </source>
</evidence>
<evidence type="ECO:0000313" key="4">
    <source>
        <dbReference type="Proteomes" id="UP000821866"/>
    </source>
</evidence>
<feature type="signal peptide" evidence="2">
    <location>
        <begin position="1"/>
        <end position="21"/>
    </location>
</feature>
<dbReference type="Proteomes" id="UP000821866">
    <property type="component" value="Chromosome 1"/>
</dbReference>
<dbReference type="VEuPathDB" id="VectorBase:LOC119161047"/>
<keyword evidence="2" id="KW-0732">Signal</keyword>
<comment type="caution">
    <text evidence="3">The sequence shown here is derived from an EMBL/GenBank/DDBJ whole genome shotgun (WGS) entry which is preliminary data.</text>
</comment>
<reference evidence="3" key="2">
    <citation type="submission" date="2021-09" db="EMBL/GenBank/DDBJ databases">
        <authorList>
            <person name="Jia N."/>
            <person name="Wang J."/>
            <person name="Shi W."/>
            <person name="Du L."/>
            <person name="Sun Y."/>
            <person name="Zhan W."/>
            <person name="Jiang J."/>
            <person name="Wang Q."/>
            <person name="Zhang B."/>
            <person name="Ji P."/>
            <person name="Sakyi L.B."/>
            <person name="Cui X."/>
            <person name="Yuan T."/>
            <person name="Jiang B."/>
            <person name="Yang W."/>
            <person name="Lam T.T.-Y."/>
            <person name="Chang Q."/>
            <person name="Ding S."/>
            <person name="Wang X."/>
            <person name="Zhu J."/>
            <person name="Ruan X."/>
            <person name="Zhao L."/>
            <person name="Wei J."/>
            <person name="Que T."/>
            <person name="Du C."/>
            <person name="Cheng J."/>
            <person name="Dai P."/>
            <person name="Han X."/>
            <person name="Huang E."/>
            <person name="Gao Y."/>
            <person name="Liu J."/>
            <person name="Shao H."/>
            <person name="Ye R."/>
            <person name="Li L."/>
            <person name="Wei W."/>
            <person name="Wang X."/>
            <person name="Wang C."/>
            <person name="Huo Q."/>
            <person name="Li W."/>
            <person name="Guo W."/>
            <person name="Chen H."/>
            <person name="Chen S."/>
            <person name="Zhou L."/>
            <person name="Zhou L."/>
            <person name="Ni X."/>
            <person name="Tian J."/>
            <person name="Zhou Y."/>
            <person name="Sheng Y."/>
            <person name="Liu T."/>
            <person name="Pan Y."/>
            <person name="Xia L."/>
            <person name="Li J."/>
            <person name="Zhao F."/>
            <person name="Cao W."/>
        </authorList>
    </citation>
    <scope>NUCLEOTIDE SEQUENCE</scope>
    <source>
        <strain evidence="3">Rmic-2018</strain>
        <tissue evidence="3">Larvae</tissue>
    </source>
</reference>
<proteinExistence type="predicted"/>
<sequence>MNRLWLTLLTLLTWSALLVSAFGSLFAKRAMAVREAWRRMPWGVVIVLGSVHVATRVVEEYDLLPQLFKMLFRPAFWRARSHIEVQAILATITSVLAEATDNRTLSMLMMPIAETKNMYPMYYAIPVVVGASSNVIMPVSVPMAVMHDVGRVPFVRLLVLGMVLKMVLVGMVLLTANAIGRGLYDWGNQHVFPDA</sequence>
<feature type="transmembrane region" description="Helical" evidence="1">
    <location>
        <begin position="39"/>
        <end position="58"/>
    </location>
</feature>
<dbReference type="AlphaFoldDB" id="A0A9J6F1Q9"/>